<evidence type="ECO:0000313" key="20">
    <source>
        <dbReference type="EMBL" id="MCC2167492.1"/>
    </source>
</evidence>
<keyword evidence="7 19" id="KW-1003">Cell membrane</keyword>
<feature type="transmembrane region" description="Helical" evidence="19">
    <location>
        <begin position="180"/>
        <end position="197"/>
    </location>
</feature>
<keyword evidence="9 19" id="KW-0808">Transferase</keyword>
<dbReference type="RefSeq" id="WP_021916055.1">
    <property type="nucleotide sequence ID" value="NZ_JAJEQF010000014.1"/>
</dbReference>
<comment type="caution">
    <text evidence="20">The sequence shown here is derived from an EMBL/GenBank/DDBJ whole genome shotgun (WGS) entry which is preliminary data.</text>
</comment>
<evidence type="ECO:0000256" key="15">
    <source>
        <dbReference type="ARBA" id="ARBA00032605"/>
    </source>
</evidence>
<feature type="transmembrane region" description="Helical" evidence="19">
    <location>
        <begin position="107"/>
        <end position="127"/>
    </location>
</feature>
<evidence type="ECO:0000256" key="7">
    <source>
        <dbReference type="ARBA" id="ARBA00022475"/>
    </source>
</evidence>
<accession>A0AAE3DMH0</accession>
<keyword evidence="8 19" id="KW-0169">Cobalamin biosynthesis</keyword>
<dbReference type="AlphaFoldDB" id="A0AAE3DMH0"/>
<comment type="subcellular location">
    <subcellularLocation>
        <location evidence="2 19">Cell membrane</location>
        <topology evidence="2 19">Multi-pass membrane protein</topology>
    </subcellularLocation>
</comment>
<dbReference type="GO" id="GO:0051073">
    <property type="term" value="F:adenosylcobinamide-GDP ribazoletransferase activity"/>
    <property type="evidence" value="ECO:0007669"/>
    <property type="project" value="UniProtKB-UniRule"/>
</dbReference>
<protein>
    <recommendedName>
        <fullName evidence="6 19">Adenosylcobinamide-GDP ribazoletransferase</fullName>
        <ecNumber evidence="5 19">2.7.8.26</ecNumber>
    </recommendedName>
    <alternativeName>
        <fullName evidence="16 19">Cobalamin synthase</fullName>
    </alternativeName>
    <alternativeName>
        <fullName evidence="15 19">Cobalamin-5'-phosphate synthase</fullName>
    </alternativeName>
</protein>
<dbReference type="HAMAP" id="MF_00719">
    <property type="entry name" value="CobS"/>
    <property type="match status" value="1"/>
</dbReference>
<evidence type="ECO:0000256" key="12">
    <source>
        <dbReference type="ARBA" id="ARBA00022989"/>
    </source>
</evidence>
<keyword evidence="10 19" id="KW-0812">Transmembrane</keyword>
<dbReference type="GO" id="GO:0005886">
    <property type="term" value="C:plasma membrane"/>
    <property type="evidence" value="ECO:0007669"/>
    <property type="project" value="UniProtKB-SubCell"/>
</dbReference>
<keyword evidence="21" id="KW-1185">Reference proteome</keyword>
<evidence type="ECO:0000256" key="14">
    <source>
        <dbReference type="ARBA" id="ARBA00025228"/>
    </source>
</evidence>
<reference evidence="20 21" key="1">
    <citation type="submission" date="2021-10" db="EMBL/GenBank/DDBJ databases">
        <title>Anaerobic single-cell dispensing facilitates the cultivation of human gut bacteria.</title>
        <authorList>
            <person name="Afrizal A."/>
        </authorList>
    </citation>
    <scope>NUCLEOTIDE SEQUENCE [LARGE SCALE GENOMIC DNA]</scope>
    <source>
        <strain evidence="20 21">CLA-AA-H244</strain>
    </source>
</reference>
<dbReference type="EMBL" id="JAJEQF010000014">
    <property type="protein sequence ID" value="MCC2167492.1"/>
    <property type="molecule type" value="Genomic_DNA"/>
</dbReference>
<keyword evidence="11 19" id="KW-0460">Magnesium</keyword>
<evidence type="ECO:0000256" key="17">
    <source>
        <dbReference type="ARBA" id="ARBA00048623"/>
    </source>
</evidence>
<keyword evidence="12 19" id="KW-1133">Transmembrane helix</keyword>
<comment type="cofactor">
    <cofactor evidence="1 19">
        <name>Mg(2+)</name>
        <dbReference type="ChEBI" id="CHEBI:18420"/>
    </cofactor>
</comment>
<comment type="catalytic activity">
    <reaction evidence="18 19">
        <text>alpha-ribazole 5'-phosphate + adenosylcob(III)inamide-GDP = adenosylcob(III)alamin 5'-phosphate + GMP + H(+)</text>
        <dbReference type="Rhea" id="RHEA:23560"/>
        <dbReference type="ChEBI" id="CHEBI:15378"/>
        <dbReference type="ChEBI" id="CHEBI:57918"/>
        <dbReference type="ChEBI" id="CHEBI:58115"/>
        <dbReference type="ChEBI" id="CHEBI:60487"/>
        <dbReference type="ChEBI" id="CHEBI:60493"/>
        <dbReference type="EC" id="2.7.8.26"/>
    </reaction>
</comment>
<evidence type="ECO:0000256" key="11">
    <source>
        <dbReference type="ARBA" id="ARBA00022842"/>
    </source>
</evidence>
<dbReference type="Proteomes" id="UP001199355">
    <property type="component" value="Unassembled WGS sequence"/>
</dbReference>
<evidence type="ECO:0000256" key="6">
    <source>
        <dbReference type="ARBA" id="ARBA00015850"/>
    </source>
</evidence>
<evidence type="ECO:0000256" key="1">
    <source>
        <dbReference type="ARBA" id="ARBA00001946"/>
    </source>
</evidence>
<organism evidence="20 21">
    <name type="scientific">Gallintestinimicrobium propionicum</name>
    <dbReference type="NCBI Taxonomy" id="2981770"/>
    <lineage>
        <taxon>Bacteria</taxon>
        <taxon>Bacillati</taxon>
        <taxon>Bacillota</taxon>
        <taxon>Clostridia</taxon>
        <taxon>Lachnospirales</taxon>
        <taxon>Lachnospiraceae</taxon>
        <taxon>Gallintestinimicrobium</taxon>
    </lineage>
</organism>
<evidence type="ECO:0000256" key="16">
    <source>
        <dbReference type="ARBA" id="ARBA00032853"/>
    </source>
</evidence>
<comment type="catalytic activity">
    <reaction evidence="17 19">
        <text>alpha-ribazole + adenosylcob(III)inamide-GDP = adenosylcob(III)alamin + GMP + H(+)</text>
        <dbReference type="Rhea" id="RHEA:16049"/>
        <dbReference type="ChEBI" id="CHEBI:10329"/>
        <dbReference type="ChEBI" id="CHEBI:15378"/>
        <dbReference type="ChEBI" id="CHEBI:18408"/>
        <dbReference type="ChEBI" id="CHEBI:58115"/>
        <dbReference type="ChEBI" id="CHEBI:60487"/>
        <dbReference type="EC" id="2.7.8.26"/>
    </reaction>
</comment>
<evidence type="ECO:0000256" key="4">
    <source>
        <dbReference type="ARBA" id="ARBA00010561"/>
    </source>
</evidence>
<dbReference type="EC" id="2.7.8.26" evidence="5 19"/>
<evidence type="ECO:0000256" key="2">
    <source>
        <dbReference type="ARBA" id="ARBA00004651"/>
    </source>
</evidence>
<evidence type="ECO:0000256" key="8">
    <source>
        <dbReference type="ARBA" id="ARBA00022573"/>
    </source>
</evidence>
<evidence type="ECO:0000256" key="10">
    <source>
        <dbReference type="ARBA" id="ARBA00022692"/>
    </source>
</evidence>
<evidence type="ECO:0000256" key="3">
    <source>
        <dbReference type="ARBA" id="ARBA00004663"/>
    </source>
</evidence>
<evidence type="ECO:0000256" key="13">
    <source>
        <dbReference type="ARBA" id="ARBA00023136"/>
    </source>
</evidence>
<evidence type="ECO:0000256" key="9">
    <source>
        <dbReference type="ARBA" id="ARBA00022679"/>
    </source>
</evidence>
<dbReference type="GO" id="GO:0009236">
    <property type="term" value="P:cobalamin biosynthetic process"/>
    <property type="evidence" value="ECO:0007669"/>
    <property type="project" value="UniProtKB-UniRule"/>
</dbReference>
<dbReference type="PANTHER" id="PTHR34148">
    <property type="entry name" value="ADENOSYLCOBINAMIDE-GDP RIBAZOLETRANSFERASE"/>
    <property type="match status" value="1"/>
</dbReference>
<keyword evidence="13 19" id="KW-0472">Membrane</keyword>
<sequence>MISTVIVAFSMFSAIPMPQTEWTNKSMRYALCAFPLIGAVIGALVCLWRFVCLRMEFSEWILAAGICVLPVLVTGGIHLDGFCDTADALASHQDTEKKLQILKDPHMGAFAAIWLGCYFIAQLALAVTAAQMQADLTALAFGYCISRSLSGLAVASFPLAKNSGLAYTFAEYADKKKVRTFLAVLAAVLCVLCCICCGKKGIGVSIAAIGTFLYYRFRLIGKFGGLSGDLAGWFVQMCELFMLAAVVLTEYL</sequence>
<dbReference type="Pfam" id="PF02654">
    <property type="entry name" value="CobS"/>
    <property type="match status" value="1"/>
</dbReference>
<evidence type="ECO:0000313" key="21">
    <source>
        <dbReference type="Proteomes" id="UP001199355"/>
    </source>
</evidence>
<feature type="transmembrane region" description="Helical" evidence="19">
    <location>
        <begin position="26"/>
        <end position="48"/>
    </location>
</feature>
<dbReference type="GO" id="GO:0008818">
    <property type="term" value="F:cobalamin 5'-phosphate synthase activity"/>
    <property type="evidence" value="ECO:0007669"/>
    <property type="project" value="UniProtKB-UniRule"/>
</dbReference>
<name>A0AAE3DMH0_9FIRM</name>
<feature type="transmembrane region" description="Helical" evidence="19">
    <location>
        <begin position="202"/>
        <end position="218"/>
    </location>
</feature>
<evidence type="ECO:0000256" key="5">
    <source>
        <dbReference type="ARBA" id="ARBA00013200"/>
    </source>
</evidence>
<proteinExistence type="inferred from homology"/>
<dbReference type="PANTHER" id="PTHR34148:SF1">
    <property type="entry name" value="ADENOSYLCOBINAMIDE-GDP RIBAZOLETRANSFERASE"/>
    <property type="match status" value="1"/>
</dbReference>
<dbReference type="InterPro" id="IPR003805">
    <property type="entry name" value="CobS"/>
</dbReference>
<evidence type="ECO:0000256" key="19">
    <source>
        <dbReference type="HAMAP-Rule" id="MF_00719"/>
    </source>
</evidence>
<feature type="transmembrane region" description="Helical" evidence="19">
    <location>
        <begin position="139"/>
        <end position="160"/>
    </location>
</feature>
<feature type="transmembrane region" description="Helical" evidence="19">
    <location>
        <begin position="60"/>
        <end position="79"/>
    </location>
</feature>
<evidence type="ECO:0000256" key="18">
    <source>
        <dbReference type="ARBA" id="ARBA00049504"/>
    </source>
</evidence>
<feature type="transmembrane region" description="Helical" evidence="19">
    <location>
        <begin position="230"/>
        <end position="249"/>
    </location>
</feature>
<gene>
    <name evidence="19" type="primary">cobS</name>
    <name evidence="20" type="ORF">LKD45_07240</name>
</gene>
<comment type="similarity">
    <text evidence="4 19">Belongs to the CobS family.</text>
</comment>
<comment type="function">
    <text evidence="14 19">Joins adenosylcobinamide-GDP and alpha-ribazole to generate adenosylcobalamin (Ado-cobalamin). Also synthesizes adenosylcobalamin 5'-phosphate from adenosylcobinamide-GDP and alpha-ribazole 5'-phosphate.</text>
</comment>
<comment type="pathway">
    <text evidence="3 19">Cofactor biosynthesis; adenosylcobalamin biosynthesis; adenosylcobalamin from cob(II)yrinate a,c-diamide: step 7/7.</text>
</comment>